<dbReference type="AlphaFoldDB" id="A0A6C2YJE5"/>
<dbReference type="EMBL" id="LR586016">
    <property type="protein sequence ID" value="VIP01688.1"/>
    <property type="molecule type" value="Genomic_DNA"/>
</dbReference>
<dbReference type="RefSeq" id="WP_162656923.1">
    <property type="nucleotide sequence ID" value="NZ_LR593887.1"/>
</dbReference>
<dbReference type="InParanoid" id="A0A6C2YJE5"/>
<evidence type="ECO:0000313" key="2">
    <source>
        <dbReference type="Proteomes" id="UP000464378"/>
    </source>
</evidence>
<accession>A0A6C2YJE5</accession>
<keyword evidence="2" id="KW-1185">Reference proteome</keyword>
<organism evidence="1">
    <name type="scientific">Tuwongella immobilis</name>
    <dbReference type="NCBI Taxonomy" id="692036"/>
    <lineage>
        <taxon>Bacteria</taxon>
        <taxon>Pseudomonadati</taxon>
        <taxon>Planctomycetota</taxon>
        <taxon>Planctomycetia</taxon>
        <taxon>Gemmatales</taxon>
        <taxon>Gemmataceae</taxon>
        <taxon>Tuwongella</taxon>
    </lineage>
</organism>
<reference evidence="1" key="1">
    <citation type="submission" date="2019-04" db="EMBL/GenBank/DDBJ databases">
        <authorList>
            <consortium name="Science for Life Laboratories"/>
        </authorList>
    </citation>
    <scope>NUCLEOTIDE SEQUENCE</scope>
    <source>
        <strain evidence="1">MBLW1</strain>
    </source>
</reference>
<name>A0A6C2YJE5_9BACT</name>
<dbReference type="EMBL" id="LR593887">
    <property type="protein sequence ID" value="VTR99152.1"/>
    <property type="molecule type" value="Genomic_DNA"/>
</dbReference>
<dbReference type="KEGG" id="tim:GMBLW1_22720"/>
<evidence type="ECO:0000313" key="1">
    <source>
        <dbReference type="EMBL" id="VIP01688.1"/>
    </source>
</evidence>
<sequence length="116" mass="13657">MRLCLQSRQILQDDSLTRGLGDCEAQMLVEWVIDWIELIHDGIESDSIRERAIARVVRQARTIGRFVRYWHENDRLAAMQLAAVEQAHWPLPRAPQDPVALLRQILRWEDRHRPIA</sequence>
<protein>
    <submittedName>
        <fullName evidence="1">Uncharacterized protein</fullName>
    </submittedName>
</protein>
<dbReference type="Proteomes" id="UP000464378">
    <property type="component" value="Chromosome"/>
</dbReference>
<proteinExistence type="predicted"/>
<gene>
    <name evidence="1" type="ORF">GMBLW1_22720</name>
</gene>